<dbReference type="CDD" id="cd00009">
    <property type="entry name" value="AAA"/>
    <property type="match status" value="1"/>
</dbReference>
<dbReference type="InterPro" id="IPR018368">
    <property type="entry name" value="ClpA/B_CS1"/>
</dbReference>
<dbReference type="InterPro" id="IPR017730">
    <property type="entry name" value="Chaperonin_ClpB"/>
</dbReference>
<dbReference type="AlphaFoldDB" id="A0A7X0D7Q5"/>
<dbReference type="InterPro" id="IPR036628">
    <property type="entry name" value="Clp_N_dom_sf"/>
</dbReference>
<name>A0A7X0D7Q5_9ACTN</name>
<dbReference type="Gene3D" id="1.10.8.60">
    <property type="match status" value="1"/>
</dbReference>
<feature type="domain" description="Clp R" evidence="14">
    <location>
        <begin position="1"/>
        <end position="146"/>
    </location>
</feature>
<dbReference type="SUPFAM" id="SSF81923">
    <property type="entry name" value="Double Clp-N motif"/>
    <property type="match status" value="1"/>
</dbReference>
<evidence type="ECO:0000256" key="1">
    <source>
        <dbReference type="ARBA" id="ARBA00004496"/>
    </source>
</evidence>
<evidence type="ECO:0000256" key="12">
    <source>
        <dbReference type="RuleBase" id="RU362034"/>
    </source>
</evidence>
<protein>
    <recommendedName>
        <fullName evidence="12">Chaperone protein ClpB</fullName>
    </recommendedName>
</protein>
<comment type="subunit">
    <text evidence="12">Homohexamer; The oligomerization is ATP-dependent.</text>
</comment>
<dbReference type="FunFam" id="3.40.50.300:FF:000120">
    <property type="entry name" value="ATP-dependent chaperone ClpB"/>
    <property type="match status" value="1"/>
</dbReference>
<dbReference type="PRINTS" id="PR00300">
    <property type="entry name" value="CLPPROTEASEA"/>
</dbReference>
<dbReference type="FunFam" id="3.40.50.300:FF:000025">
    <property type="entry name" value="ATP-dependent Clp protease subunit"/>
    <property type="match status" value="1"/>
</dbReference>
<dbReference type="PROSITE" id="PS00871">
    <property type="entry name" value="CLPAB_2"/>
    <property type="match status" value="1"/>
</dbReference>
<dbReference type="PANTHER" id="PTHR11638">
    <property type="entry name" value="ATP-DEPENDENT CLP PROTEASE"/>
    <property type="match status" value="1"/>
</dbReference>
<sequence>MNYKLTTKSQEALSSAMRRATSDGSPQVEPLHLLAALLHQGEGIIRPLLKEVGVDPGRFDTAVEQAIAGLPKAQGSTVSAPSSSRQLIISLNTAAQRAQQMEDEYVSTEHLLVGLAADGGEAGRLLTDAGATPEALLEAFDRVRGPGRVTTENPEETYQALQKYGIDLTERARAGALDPVIGRDSEIRRVVQVLSRRTKNNPVLIGEPGVGKTAVVEGLAQRVVAGDVPESLRDKRLIALDLSAMVAGAKYRGEFEERLKAVLNEIKESDGQIITFIDELHTMVGAGAAEGAMDAGNMLKPMLARGELRMVGATTLNEYRERIEKDPALERRFQQVLVGEPSAADTIAILRGLKGRYEAHHKVQISDQALVAAATLSDRYITARFLPDKAIDLVDEAASRLRMEIDSRPVEIDELQRTVDRLKMEEMALEKESDAASLQRLERLRADLADRQEELNGLIARWEQEKAGLNRVGELKERLDDLRTQAERAQRDGDFTEASRLMYGEIPQLEKQLEEASSAEEAEKESGSGAPTMVKDEVGADDVADVVSSWTGIPVGRLMEGETSKLLRMEDELGKRLIGQSAAVAAVSDAVRRARTGISDPDRPTGSFLFLGPTGVGKTELAKALAEFLFDDERAIVRIDMSEYSEKHSVSRLVGAPPGYVGYEEGGQLTEAVRRRPYTVVLLDEVEKAHIEVFDTLLQVLDDGRLTDGQGRHVDFRNTLLILTSNLGSQFLVDPSLENGAKKEKVMSVVRNTFKPEFLNRLDDVIMFDALSTEELTRIVDLQVDRLAKRLADRRLELDVTGAAREWLALTGYDPVYGARPLRRLVQASIGDPLAKALLKGELQEGDTVRVDLDEDHDTLTVGATRPEAAAS</sequence>
<keyword evidence="15" id="KW-0645">Protease</keyword>
<evidence type="ECO:0000256" key="2">
    <source>
        <dbReference type="ARBA" id="ARBA00008675"/>
    </source>
</evidence>
<keyword evidence="12" id="KW-0963">Cytoplasm</keyword>
<keyword evidence="15" id="KW-0378">Hydrolase</keyword>
<accession>A0A7X0D7Q5</accession>
<gene>
    <name evidence="12" type="primary">clpB</name>
    <name evidence="15" type="ORF">HNR23_004051</name>
</gene>
<dbReference type="SMART" id="SM01086">
    <property type="entry name" value="ClpB_D2-small"/>
    <property type="match status" value="1"/>
</dbReference>
<comment type="similarity">
    <text evidence="2 11">Belongs to the ClpA/ClpB family.</text>
</comment>
<evidence type="ECO:0000256" key="9">
    <source>
        <dbReference type="ARBA" id="ARBA00026057"/>
    </source>
</evidence>
<comment type="function">
    <text evidence="12">Part of a stress-induced multi-chaperone system, it is involved in the recovery of the cell from heat-induced damage, in cooperation with DnaK, DnaJ and GrpE.</text>
</comment>
<dbReference type="PROSITE" id="PS51903">
    <property type="entry name" value="CLP_R"/>
    <property type="match status" value="1"/>
</dbReference>
<dbReference type="CDD" id="cd19499">
    <property type="entry name" value="RecA-like_ClpB_Hsp104-like"/>
    <property type="match status" value="1"/>
</dbReference>
<dbReference type="Pfam" id="PF10431">
    <property type="entry name" value="ClpB_D2-small"/>
    <property type="match status" value="1"/>
</dbReference>
<evidence type="ECO:0000256" key="4">
    <source>
        <dbReference type="ARBA" id="ARBA00022741"/>
    </source>
</evidence>
<evidence type="ECO:0000259" key="14">
    <source>
        <dbReference type="PROSITE" id="PS51903"/>
    </source>
</evidence>
<feature type="region of interest" description="Disordered" evidence="13">
    <location>
        <begin position="511"/>
        <end position="534"/>
    </location>
</feature>
<dbReference type="Proteomes" id="UP000546642">
    <property type="component" value="Unassembled WGS sequence"/>
</dbReference>
<dbReference type="GO" id="GO:0005524">
    <property type="term" value="F:ATP binding"/>
    <property type="evidence" value="ECO:0007669"/>
    <property type="project" value="UniProtKB-UniRule"/>
</dbReference>
<comment type="subunit">
    <text evidence="9">Homohexamer. The oligomerization is ATP-dependent.</text>
</comment>
<comment type="caution">
    <text evidence="15">The sequence shown here is derived from an EMBL/GenBank/DDBJ whole genome shotgun (WGS) entry which is preliminary data.</text>
</comment>
<comment type="subcellular location">
    <subcellularLocation>
        <location evidence="1 12">Cytoplasm</location>
    </subcellularLocation>
</comment>
<dbReference type="FunFam" id="1.10.8.60:FF:000017">
    <property type="entry name" value="ATP-dependent chaperone ClpB"/>
    <property type="match status" value="1"/>
</dbReference>
<dbReference type="InterPro" id="IPR019489">
    <property type="entry name" value="Clp_ATPase_C"/>
</dbReference>
<dbReference type="InterPro" id="IPR003593">
    <property type="entry name" value="AAA+_ATPase"/>
</dbReference>
<evidence type="ECO:0000256" key="5">
    <source>
        <dbReference type="ARBA" id="ARBA00022840"/>
    </source>
</evidence>
<reference evidence="15 16" key="1">
    <citation type="submission" date="2020-08" db="EMBL/GenBank/DDBJ databases">
        <title>Sequencing the genomes of 1000 actinobacteria strains.</title>
        <authorList>
            <person name="Klenk H.-P."/>
        </authorList>
    </citation>
    <scope>NUCLEOTIDE SEQUENCE [LARGE SCALE GENOMIC DNA]</scope>
    <source>
        <strain evidence="15 16">DSM 46659</strain>
    </source>
</reference>
<dbReference type="InterPro" id="IPR050130">
    <property type="entry name" value="ClpA_ClpB"/>
</dbReference>
<dbReference type="NCBIfam" id="TIGR03346">
    <property type="entry name" value="chaperone_ClpB"/>
    <property type="match status" value="1"/>
</dbReference>
<dbReference type="GO" id="GO:0034605">
    <property type="term" value="P:cellular response to heat"/>
    <property type="evidence" value="ECO:0007669"/>
    <property type="project" value="TreeGrafter"/>
</dbReference>
<feature type="compositionally biased region" description="Polar residues" evidence="13">
    <location>
        <begin position="1"/>
        <end position="13"/>
    </location>
</feature>
<dbReference type="GO" id="GO:0008233">
    <property type="term" value="F:peptidase activity"/>
    <property type="evidence" value="ECO:0007669"/>
    <property type="project" value="UniProtKB-KW"/>
</dbReference>
<evidence type="ECO:0000256" key="3">
    <source>
        <dbReference type="ARBA" id="ARBA00022737"/>
    </source>
</evidence>
<dbReference type="RefSeq" id="WP_184077752.1">
    <property type="nucleotide sequence ID" value="NZ_JACHDS010000001.1"/>
</dbReference>
<evidence type="ECO:0000313" key="16">
    <source>
        <dbReference type="Proteomes" id="UP000546642"/>
    </source>
</evidence>
<dbReference type="Pfam" id="PF00004">
    <property type="entry name" value="AAA"/>
    <property type="match status" value="1"/>
</dbReference>
<dbReference type="PROSITE" id="PS00870">
    <property type="entry name" value="CLPAB_1"/>
    <property type="match status" value="1"/>
</dbReference>
<dbReference type="InterPro" id="IPR041546">
    <property type="entry name" value="ClpA/ClpB_AAA_lid"/>
</dbReference>
<organism evidence="15 16">
    <name type="scientific">Nocardiopsis mwathae</name>
    <dbReference type="NCBI Taxonomy" id="1472723"/>
    <lineage>
        <taxon>Bacteria</taxon>
        <taxon>Bacillati</taxon>
        <taxon>Actinomycetota</taxon>
        <taxon>Actinomycetes</taxon>
        <taxon>Streptosporangiales</taxon>
        <taxon>Nocardiopsidaceae</taxon>
        <taxon>Nocardiopsis</taxon>
    </lineage>
</organism>
<evidence type="ECO:0000256" key="7">
    <source>
        <dbReference type="ARBA" id="ARBA00023054"/>
    </source>
</evidence>
<dbReference type="FunFam" id="3.40.50.300:FF:000010">
    <property type="entry name" value="Chaperone clpB 1, putative"/>
    <property type="match status" value="1"/>
</dbReference>
<dbReference type="Pfam" id="PF07724">
    <property type="entry name" value="AAA_2"/>
    <property type="match status" value="1"/>
</dbReference>
<evidence type="ECO:0000256" key="6">
    <source>
        <dbReference type="ARBA" id="ARBA00023016"/>
    </source>
</evidence>
<evidence type="ECO:0000256" key="11">
    <source>
        <dbReference type="RuleBase" id="RU004432"/>
    </source>
</evidence>
<evidence type="ECO:0000256" key="13">
    <source>
        <dbReference type="SAM" id="MobiDB-lite"/>
    </source>
</evidence>
<dbReference type="PANTHER" id="PTHR11638:SF18">
    <property type="entry name" value="HEAT SHOCK PROTEIN 104"/>
    <property type="match status" value="1"/>
</dbReference>
<evidence type="ECO:0000256" key="10">
    <source>
        <dbReference type="PROSITE-ProRule" id="PRU01251"/>
    </source>
</evidence>
<dbReference type="InterPro" id="IPR028299">
    <property type="entry name" value="ClpA/B_CS2"/>
</dbReference>
<feature type="region of interest" description="Disordered" evidence="13">
    <location>
        <begin position="1"/>
        <end position="25"/>
    </location>
</feature>
<dbReference type="GO" id="GO:0006508">
    <property type="term" value="P:proteolysis"/>
    <property type="evidence" value="ECO:0007669"/>
    <property type="project" value="UniProtKB-KW"/>
</dbReference>
<keyword evidence="5 11" id="KW-0067">ATP-binding</keyword>
<dbReference type="InterPro" id="IPR001270">
    <property type="entry name" value="ClpA/B"/>
</dbReference>
<dbReference type="GO" id="GO:0042026">
    <property type="term" value="P:protein refolding"/>
    <property type="evidence" value="ECO:0007669"/>
    <property type="project" value="UniProtKB-UniRule"/>
</dbReference>
<dbReference type="Gene3D" id="1.10.1780.10">
    <property type="entry name" value="Clp, N-terminal domain"/>
    <property type="match status" value="1"/>
</dbReference>
<dbReference type="Pfam" id="PF17871">
    <property type="entry name" value="AAA_lid_9"/>
    <property type="match status" value="1"/>
</dbReference>
<keyword evidence="8 11" id="KW-0143">Chaperone</keyword>
<dbReference type="SUPFAM" id="SSF52540">
    <property type="entry name" value="P-loop containing nucleoside triphosphate hydrolases"/>
    <property type="match status" value="2"/>
</dbReference>
<dbReference type="GO" id="GO:0016887">
    <property type="term" value="F:ATP hydrolysis activity"/>
    <property type="evidence" value="ECO:0007669"/>
    <property type="project" value="InterPro"/>
</dbReference>
<dbReference type="InterPro" id="IPR003959">
    <property type="entry name" value="ATPase_AAA_core"/>
</dbReference>
<keyword evidence="6 12" id="KW-0346">Stress response</keyword>
<dbReference type="Pfam" id="PF02861">
    <property type="entry name" value="Clp_N"/>
    <property type="match status" value="1"/>
</dbReference>
<dbReference type="InterPro" id="IPR027417">
    <property type="entry name" value="P-loop_NTPase"/>
</dbReference>
<keyword evidence="7" id="KW-0175">Coiled coil</keyword>
<dbReference type="EMBL" id="JACHDS010000001">
    <property type="protein sequence ID" value="MBB6173991.1"/>
    <property type="molecule type" value="Genomic_DNA"/>
</dbReference>
<dbReference type="SMART" id="SM00382">
    <property type="entry name" value="AAA"/>
    <property type="match status" value="2"/>
</dbReference>
<evidence type="ECO:0000313" key="15">
    <source>
        <dbReference type="EMBL" id="MBB6173991.1"/>
    </source>
</evidence>
<keyword evidence="4 11" id="KW-0547">Nucleotide-binding</keyword>
<proteinExistence type="inferred from homology"/>
<dbReference type="GO" id="GO:0005737">
    <property type="term" value="C:cytoplasm"/>
    <property type="evidence" value="ECO:0007669"/>
    <property type="project" value="UniProtKB-SubCell"/>
</dbReference>
<dbReference type="InterPro" id="IPR004176">
    <property type="entry name" value="Clp_R_N"/>
</dbReference>
<keyword evidence="3 10" id="KW-0677">Repeat</keyword>
<keyword evidence="16" id="KW-1185">Reference proteome</keyword>
<evidence type="ECO:0000256" key="8">
    <source>
        <dbReference type="ARBA" id="ARBA00023186"/>
    </source>
</evidence>
<dbReference type="Gene3D" id="3.40.50.300">
    <property type="entry name" value="P-loop containing nucleotide triphosphate hydrolases"/>
    <property type="match status" value="3"/>
</dbReference>